<feature type="compositionally biased region" description="Basic and acidic residues" evidence="1">
    <location>
        <begin position="75"/>
        <end position="88"/>
    </location>
</feature>
<feature type="region of interest" description="Disordered" evidence="1">
    <location>
        <begin position="75"/>
        <end position="94"/>
    </location>
</feature>
<accession>A0A5J4Z7E8</accession>
<dbReference type="SUPFAM" id="SSF56784">
    <property type="entry name" value="HAD-like"/>
    <property type="match status" value="1"/>
</dbReference>
<dbReference type="InterPro" id="IPR004274">
    <property type="entry name" value="FCP1_dom"/>
</dbReference>
<dbReference type="Pfam" id="PF03031">
    <property type="entry name" value="NIF"/>
    <property type="match status" value="1"/>
</dbReference>
<dbReference type="Gene3D" id="3.40.50.1000">
    <property type="entry name" value="HAD superfamily/HAD-like"/>
    <property type="match status" value="1"/>
</dbReference>
<gene>
    <name evidence="3" type="ORF">FVE85_6338</name>
</gene>
<dbReference type="EMBL" id="VRMN01000001">
    <property type="protein sequence ID" value="KAA8498753.1"/>
    <property type="molecule type" value="Genomic_DNA"/>
</dbReference>
<dbReference type="InterPro" id="IPR036412">
    <property type="entry name" value="HAD-like_sf"/>
</dbReference>
<evidence type="ECO:0000313" key="4">
    <source>
        <dbReference type="Proteomes" id="UP000324585"/>
    </source>
</evidence>
<feature type="domain" description="FCP1 homology" evidence="2">
    <location>
        <begin position="99"/>
        <end position="168"/>
    </location>
</feature>
<sequence>MGECGLTLEPLIRHVSRARVGAPPPLKSGLLVILDVNGVLQYRDSHKRSNRQTPRRAPDFRYAKYTCWLRPARAGEPRAGTERQEAESRSSTLASRPVRDQIYFLFSREKCTPDPQGKKTWSTLKDLTKVWEIPDCAFDATNSVIVDDGAAKLRLQPHNLIHVSEFVPEGESLAVVRKSGTSGTDDKAEASTVKIDFEKDETLVWVALYLEHVSNAGVLVGDVREKIRELPFSAFIKEHADEFDALKAQIGWARDRIAYGRRQKLERQAATQLKDEDLSESLARVQI</sequence>
<evidence type="ECO:0000256" key="1">
    <source>
        <dbReference type="SAM" id="MobiDB-lite"/>
    </source>
</evidence>
<dbReference type="AlphaFoldDB" id="A0A5J4Z7E8"/>
<dbReference type="Proteomes" id="UP000324585">
    <property type="component" value="Unassembled WGS sequence"/>
</dbReference>
<reference evidence="4" key="1">
    <citation type="journal article" date="2019" name="Nat. Commun.">
        <title>Expansion of phycobilisome linker gene families in mesophilic red algae.</title>
        <authorList>
            <person name="Lee J."/>
            <person name="Kim D."/>
            <person name="Bhattacharya D."/>
            <person name="Yoon H.S."/>
        </authorList>
    </citation>
    <scope>NUCLEOTIDE SEQUENCE [LARGE SCALE GENOMIC DNA]</scope>
    <source>
        <strain evidence="4">CCMP 1328</strain>
    </source>
</reference>
<evidence type="ECO:0000259" key="2">
    <source>
        <dbReference type="Pfam" id="PF03031"/>
    </source>
</evidence>
<dbReference type="OrthoDB" id="1711508at2759"/>
<dbReference type="InterPro" id="IPR023214">
    <property type="entry name" value="HAD_sf"/>
</dbReference>
<protein>
    <recommendedName>
        <fullName evidence="2">FCP1 homology domain-containing protein</fullName>
    </recommendedName>
</protein>
<organism evidence="3 4">
    <name type="scientific">Porphyridium purpureum</name>
    <name type="common">Red alga</name>
    <name type="synonym">Porphyridium cruentum</name>
    <dbReference type="NCBI Taxonomy" id="35688"/>
    <lineage>
        <taxon>Eukaryota</taxon>
        <taxon>Rhodophyta</taxon>
        <taxon>Bangiophyceae</taxon>
        <taxon>Porphyridiales</taxon>
        <taxon>Porphyridiaceae</taxon>
        <taxon>Porphyridium</taxon>
    </lineage>
</organism>
<evidence type="ECO:0000313" key="3">
    <source>
        <dbReference type="EMBL" id="KAA8498753.1"/>
    </source>
</evidence>
<keyword evidence="4" id="KW-1185">Reference proteome</keyword>
<comment type="caution">
    <text evidence="3">The sequence shown here is derived from an EMBL/GenBank/DDBJ whole genome shotgun (WGS) entry which is preliminary data.</text>
</comment>
<name>A0A5J4Z7E8_PORPP</name>
<proteinExistence type="predicted"/>